<dbReference type="EMBL" id="CM003613">
    <property type="protein sequence ID" value="KYP57121.1"/>
    <property type="molecule type" value="Genomic_DNA"/>
</dbReference>
<evidence type="ECO:0000313" key="1">
    <source>
        <dbReference type="EMBL" id="KYP57121.1"/>
    </source>
</evidence>
<protein>
    <submittedName>
        <fullName evidence="1">Uncharacterized protein</fullName>
    </submittedName>
</protein>
<accession>A0A151SQU3</accession>
<proteinExistence type="predicted"/>
<dbReference type="AlphaFoldDB" id="A0A151SQU3"/>
<reference evidence="1 2" key="1">
    <citation type="journal article" date="2012" name="Nat. Biotechnol.">
        <title>Draft genome sequence of pigeonpea (Cajanus cajan), an orphan legume crop of resource-poor farmers.</title>
        <authorList>
            <person name="Varshney R.K."/>
            <person name="Chen W."/>
            <person name="Li Y."/>
            <person name="Bharti A.K."/>
            <person name="Saxena R.K."/>
            <person name="Schlueter J.A."/>
            <person name="Donoghue M.T."/>
            <person name="Azam S."/>
            <person name="Fan G."/>
            <person name="Whaley A.M."/>
            <person name="Farmer A.D."/>
            <person name="Sheridan J."/>
            <person name="Iwata A."/>
            <person name="Tuteja R."/>
            <person name="Penmetsa R.V."/>
            <person name="Wu W."/>
            <person name="Upadhyaya H.D."/>
            <person name="Yang S.P."/>
            <person name="Shah T."/>
            <person name="Saxena K.B."/>
            <person name="Michael T."/>
            <person name="McCombie W.R."/>
            <person name="Yang B."/>
            <person name="Zhang G."/>
            <person name="Yang H."/>
            <person name="Wang J."/>
            <person name="Spillane C."/>
            <person name="Cook D.R."/>
            <person name="May G.D."/>
            <person name="Xu X."/>
            <person name="Jackson S.A."/>
        </authorList>
    </citation>
    <scope>NUCLEOTIDE SEQUENCE [LARGE SCALE GENOMIC DNA]</scope>
    <source>
        <strain evidence="2">cv. Asha</strain>
    </source>
</reference>
<dbReference type="Proteomes" id="UP000075243">
    <property type="component" value="Chromosome 11"/>
</dbReference>
<organism evidence="1 2">
    <name type="scientific">Cajanus cajan</name>
    <name type="common">Pigeon pea</name>
    <name type="synonym">Cajanus indicus</name>
    <dbReference type="NCBI Taxonomy" id="3821"/>
    <lineage>
        <taxon>Eukaryota</taxon>
        <taxon>Viridiplantae</taxon>
        <taxon>Streptophyta</taxon>
        <taxon>Embryophyta</taxon>
        <taxon>Tracheophyta</taxon>
        <taxon>Spermatophyta</taxon>
        <taxon>Magnoliopsida</taxon>
        <taxon>eudicotyledons</taxon>
        <taxon>Gunneridae</taxon>
        <taxon>Pentapetalae</taxon>
        <taxon>rosids</taxon>
        <taxon>fabids</taxon>
        <taxon>Fabales</taxon>
        <taxon>Fabaceae</taxon>
        <taxon>Papilionoideae</taxon>
        <taxon>50 kb inversion clade</taxon>
        <taxon>NPAAA clade</taxon>
        <taxon>indigoferoid/millettioid clade</taxon>
        <taxon>Phaseoleae</taxon>
        <taxon>Cajanus</taxon>
    </lineage>
</organism>
<name>A0A151SQU3_CAJCA</name>
<dbReference type="Gramene" id="C.cajan_03301.t">
    <property type="protein sequence ID" value="C.cajan_03301.t.cds1"/>
    <property type="gene ID" value="C.cajan_03301"/>
</dbReference>
<gene>
    <name evidence="1" type="ORF">KK1_003379</name>
</gene>
<sequence length="57" mass="6558">MNGSFFWSSIHNAYLVLKDGFQFQLGKGHTNLWFSSWLDDSAFCSKVPYIHISNSDL</sequence>
<evidence type="ECO:0000313" key="2">
    <source>
        <dbReference type="Proteomes" id="UP000075243"/>
    </source>
</evidence>
<keyword evidence="2" id="KW-1185">Reference proteome</keyword>